<dbReference type="Pfam" id="PF00348">
    <property type="entry name" value="polyprenyl_synt"/>
    <property type="match status" value="1"/>
</dbReference>
<dbReference type="GO" id="GO:1990234">
    <property type="term" value="C:transferase complex"/>
    <property type="evidence" value="ECO:0007669"/>
    <property type="project" value="TreeGrafter"/>
</dbReference>
<dbReference type="InterPro" id="IPR008949">
    <property type="entry name" value="Isoprenoid_synthase_dom_sf"/>
</dbReference>
<evidence type="ECO:0000313" key="13">
    <source>
        <dbReference type="Proteomes" id="UP000279236"/>
    </source>
</evidence>
<dbReference type="PROSITE" id="PS00723">
    <property type="entry name" value="POLYPRENYL_SYNTHASE_1"/>
    <property type="match status" value="1"/>
</dbReference>
<evidence type="ECO:0000256" key="1">
    <source>
        <dbReference type="ARBA" id="ARBA00001946"/>
    </source>
</evidence>
<dbReference type="SFLD" id="SFLDS00005">
    <property type="entry name" value="Isoprenoid_Synthase_Type_I"/>
    <property type="match status" value="1"/>
</dbReference>
<accession>A0A427XGY0</accession>
<dbReference type="AlphaFoldDB" id="A0A427XGY0"/>
<comment type="similarity">
    <text evidence="2 11">Belongs to the FPP/GGPP synthase family.</text>
</comment>
<evidence type="ECO:0000256" key="10">
    <source>
        <dbReference type="ARBA" id="ARBA00032873"/>
    </source>
</evidence>
<evidence type="ECO:0000256" key="4">
    <source>
        <dbReference type="ARBA" id="ARBA00022723"/>
    </source>
</evidence>
<dbReference type="GO" id="GO:0006744">
    <property type="term" value="P:ubiquinone biosynthetic process"/>
    <property type="evidence" value="ECO:0007669"/>
    <property type="project" value="TreeGrafter"/>
</dbReference>
<dbReference type="PANTHER" id="PTHR12001">
    <property type="entry name" value="GERANYLGERANYL PYROPHOSPHATE SYNTHASE"/>
    <property type="match status" value="1"/>
</dbReference>
<evidence type="ECO:0000256" key="9">
    <source>
        <dbReference type="ARBA" id="ARBA00032448"/>
    </source>
</evidence>
<organism evidence="12 13">
    <name type="scientific">Apiotrichum porosum</name>
    <dbReference type="NCBI Taxonomy" id="105984"/>
    <lineage>
        <taxon>Eukaryota</taxon>
        <taxon>Fungi</taxon>
        <taxon>Dikarya</taxon>
        <taxon>Basidiomycota</taxon>
        <taxon>Agaricomycotina</taxon>
        <taxon>Tremellomycetes</taxon>
        <taxon>Trichosporonales</taxon>
        <taxon>Trichosporonaceae</taxon>
        <taxon>Apiotrichum</taxon>
    </lineage>
</organism>
<proteinExistence type="inferred from homology"/>
<evidence type="ECO:0000256" key="3">
    <source>
        <dbReference type="ARBA" id="ARBA00022679"/>
    </source>
</evidence>
<dbReference type="GeneID" id="39587155"/>
<dbReference type="PROSITE" id="PS00444">
    <property type="entry name" value="POLYPRENYL_SYNTHASE_2"/>
    <property type="match status" value="1"/>
</dbReference>
<keyword evidence="4" id="KW-0479">Metal-binding</keyword>
<keyword evidence="13" id="KW-1185">Reference proteome</keyword>
<keyword evidence="6" id="KW-0414">Isoprene biosynthesis</keyword>
<keyword evidence="3 11" id="KW-0808">Transferase</keyword>
<dbReference type="GO" id="GO:0008299">
    <property type="term" value="P:isoprenoid biosynthetic process"/>
    <property type="evidence" value="ECO:0007669"/>
    <property type="project" value="UniProtKB-KW"/>
</dbReference>
<dbReference type="Gene3D" id="1.10.600.10">
    <property type="entry name" value="Farnesyl Diphosphate Synthase"/>
    <property type="match status" value="1"/>
</dbReference>
<reference evidence="12 13" key="1">
    <citation type="submission" date="2018-11" db="EMBL/GenBank/DDBJ databases">
        <title>Genome sequence of Apiotrichum porosum DSM 27194.</title>
        <authorList>
            <person name="Aliyu H."/>
            <person name="Gorte O."/>
            <person name="Ochsenreither K."/>
        </authorList>
    </citation>
    <scope>NUCLEOTIDE SEQUENCE [LARGE SCALE GENOMIC DNA]</scope>
    <source>
        <strain evidence="12 13">DSM 27194</strain>
    </source>
</reference>
<evidence type="ECO:0000256" key="2">
    <source>
        <dbReference type="ARBA" id="ARBA00006706"/>
    </source>
</evidence>
<dbReference type="InterPro" id="IPR033749">
    <property type="entry name" value="Polyprenyl_synt_CS"/>
</dbReference>
<evidence type="ECO:0000256" key="5">
    <source>
        <dbReference type="ARBA" id="ARBA00022842"/>
    </source>
</evidence>
<dbReference type="OrthoDB" id="9927103at2759"/>
<comment type="caution">
    <text evidence="12">The sequence shown here is derived from an EMBL/GenBank/DDBJ whole genome shotgun (WGS) entry which is preliminary data.</text>
</comment>
<evidence type="ECO:0000313" key="12">
    <source>
        <dbReference type="EMBL" id="RSH78155.1"/>
    </source>
</evidence>
<gene>
    <name evidence="12" type="primary">COQ1</name>
    <name evidence="12" type="ORF">EHS24_002612</name>
</gene>
<evidence type="ECO:0000256" key="6">
    <source>
        <dbReference type="ARBA" id="ARBA00023229"/>
    </source>
</evidence>
<dbReference type="CDD" id="cd00685">
    <property type="entry name" value="Trans_IPPS_HT"/>
    <property type="match status" value="1"/>
</dbReference>
<comment type="cofactor">
    <cofactor evidence="1">
        <name>Mg(2+)</name>
        <dbReference type="ChEBI" id="CHEBI:18420"/>
    </cofactor>
</comment>
<dbReference type="GO" id="GO:0004659">
    <property type="term" value="F:prenyltransferase activity"/>
    <property type="evidence" value="ECO:0007669"/>
    <property type="project" value="InterPro"/>
</dbReference>
<dbReference type="STRING" id="105984.A0A427XGY0"/>
<evidence type="ECO:0000256" key="8">
    <source>
        <dbReference type="ARBA" id="ARBA00032424"/>
    </source>
</evidence>
<dbReference type="InterPro" id="IPR000092">
    <property type="entry name" value="Polyprenyl_synt"/>
</dbReference>
<sequence>MLSRAAKAACRKTVYATSVSSAARRSAAAIAVRNTHSSAPHSSAAAAAVASSSTWAAATESAHSVLVQPAGPSKQQLNLDDPLAAITAEIGELKHSLFHMLGSSSPALDSVAKYYFNAEGKHLRPLLVLLMSQATNGIAGPGWAAVEAQAREQLRSRSGGVDNALTSDGGVLNDWNPESMGAEKGGEMVFASPYRIPAEGQQRPLPPAVKQNPFAELLPTGGPGSPTILPTQRRLASIVEMIHVASLLHDDVVDASDLRRGEPSAPAAFGNKLSILSGDFLLGRASVALSRLGSGEVVELMATTIANLIEGEVLQLRATANPATEPTAAGFEEYMRKTYLKTASLMAKSARSAVLLGGCTANETAWVKDVAYGYGRNLGIAFQLVDDMLDYLPASADLGKPGSGADLRLGLATAPALFAWEEFPELGPLIMRKFEGPGDTEVALDLVGRSRGMQRTADLARTFASEARALVELLPQSAARDALVGLTVKVVDRVK</sequence>
<protein>
    <recommendedName>
        <fullName evidence="10">(2E,6E)-farnesyl diphosphate synthase</fullName>
    </recommendedName>
    <alternativeName>
        <fullName evidence="9">Dimethylallyltranstransferase</fullName>
    </alternativeName>
    <alternativeName>
        <fullName evidence="8">Farnesyl diphosphate synthase</fullName>
    </alternativeName>
    <alternativeName>
        <fullName evidence="7">Geranyltranstransferase</fullName>
    </alternativeName>
</protein>
<dbReference type="SUPFAM" id="SSF48576">
    <property type="entry name" value="Terpenoid synthases"/>
    <property type="match status" value="2"/>
</dbReference>
<evidence type="ECO:0000256" key="7">
    <source>
        <dbReference type="ARBA" id="ARBA00032380"/>
    </source>
</evidence>
<dbReference type="EMBL" id="RSCE01000013">
    <property type="protein sequence ID" value="RSH78155.1"/>
    <property type="molecule type" value="Genomic_DNA"/>
</dbReference>
<keyword evidence="5" id="KW-0460">Magnesium</keyword>
<dbReference type="GO" id="GO:0046872">
    <property type="term" value="F:metal ion binding"/>
    <property type="evidence" value="ECO:0007669"/>
    <property type="project" value="UniProtKB-KW"/>
</dbReference>
<dbReference type="Proteomes" id="UP000279236">
    <property type="component" value="Unassembled WGS sequence"/>
</dbReference>
<dbReference type="PANTHER" id="PTHR12001:SF69">
    <property type="entry name" value="ALL TRANS-POLYPRENYL-DIPHOSPHATE SYNTHASE PDSS1"/>
    <property type="match status" value="1"/>
</dbReference>
<name>A0A427XGY0_9TREE</name>
<evidence type="ECO:0000256" key="11">
    <source>
        <dbReference type="RuleBase" id="RU004466"/>
    </source>
</evidence>
<dbReference type="RefSeq" id="XP_028473302.1">
    <property type="nucleotide sequence ID" value="XM_028618346.1"/>
</dbReference>